<dbReference type="InterPro" id="IPR008979">
    <property type="entry name" value="Galactose-bd-like_sf"/>
</dbReference>
<feature type="compositionally biased region" description="Polar residues" evidence="1">
    <location>
        <begin position="416"/>
        <end position="425"/>
    </location>
</feature>
<name>G7VYC9_PAETH</name>
<dbReference type="eggNOG" id="COG5184">
    <property type="taxonomic scope" value="Bacteria"/>
</dbReference>
<dbReference type="eggNOG" id="COG2273">
    <property type="taxonomic scope" value="Bacteria"/>
</dbReference>
<dbReference type="InterPro" id="IPR001119">
    <property type="entry name" value="SLH_dom"/>
</dbReference>
<dbReference type="Gene3D" id="2.60.40.10">
    <property type="entry name" value="Immunoglobulins"/>
    <property type="match status" value="4"/>
</dbReference>
<feature type="region of interest" description="Disordered" evidence="1">
    <location>
        <begin position="231"/>
        <end position="254"/>
    </location>
</feature>
<feature type="signal peptide" evidence="2">
    <location>
        <begin position="1"/>
        <end position="23"/>
    </location>
</feature>
<feature type="chain" id="PRO_5003504686" evidence="2">
    <location>
        <begin position="24"/>
        <end position="784"/>
    </location>
</feature>
<dbReference type="eggNOG" id="COG4733">
    <property type="taxonomic scope" value="Bacteria"/>
</dbReference>
<dbReference type="PANTHER" id="PTHR43308:SF5">
    <property type="entry name" value="S-LAYER PROTEIN _ PEPTIDOGLYCAN ENDO-BETA-N-ACETYLGLUCOSAMINIDASE"/>
    <property type="match status" value="1"/>
</dbReference>
<dbReference type="OrthoDB" id="504962at2"/>
<protein>
    <submittedName>
        <fullName evidence="6">Autotransporter adhesin</fullName>
    </submittedName>
</protein>
<evidence type="ECO:0000259" key="4">
    <source>
        <dbReference type="PROSITE" id="PS50853"/>
    </source>
</evidence>
<evidence type="ECO:0000256" key="1">
    <source>
        <dbReference type="SAM" id="MobiDB-lite"/>
    </source>
</evidence>
<organism evidence="6 7">
    <name type="scientific">Paenibacillus terrae (strain HPL-003)</name>
    <dbReference type="NCBI Taxonomy" id="985665"/>
    <lineage>
        <taxon>Bacteria</taxon>
        <taxon>Bacillati</taxon>
        <taxon>Bacillota</taxon>
        <taxon>Bacilli</taxon>
        <taxon>Bacillales</taxon>
        <taxon>Paenibacillaceae</taxon>
        <taxon>Paenibacillus</taxon>
    </lineage>
</organism>
<dbReference type="CDD" id="cd00063">
    <property type="entry name" value="FN3"/>
    <property type="match status" value="3"/>
</dbReference>
<feature type="compositionally biased region" description="Low complexity" evidence="1">
    <location>
        <begin position="427"/>
        <end position="438"/>
    </location>
</feature>
<dbReference type="PANTHER" id="PTHR43308">
    <property type="entry name" value="OUTER MEMBRANE PROTEIN ALPHA-RELATED"/>
    <property type="match status" value="1"/>
</dbReference>
<gene>
    <name evidence="6" type="ordered locus">HPL003_08470</name>
</gene>
<feature type="region of interest" description="Disordered" evidence="1">
    <location>
        <begin position="503"/>
        <end position="564"/>
    </location>
</feature>
<feature type="domain" description="Fibronectin type-III" evidence="4">
    <location>
        <begin position="159"/>
        <end position="248"/>
    </location>
</feature>
<dbReference type="Pfam" id="PF00395">
    <property type="entry name" value="SLH"/>
    <property type="match status" value="3"/>
</dbReference>
<feature type="domain" description="SLH" evidence="5">
    <location>
        <begin position="593"/>
        <end position="652"/>
    </location>
</feature>
<evidence type="ECO:0000259" key="3">
    <source>
        <dbReference type="PROSITE" id="PS50022"/>
    </source>
</evidence>
<feature type="domain" description="Fibronectin type-III" evidence="4">
    <location>
        <begin position="434"/>
        <end position="522"/>
    </location>
</feature>
<feature type="compositionally biased region" description="Low complexity" evidence="1">
    <location>
        <begin position="530"/>
        <end position="552"/>
    </location>
</feature>
<dbReference type="PROSITE" id="PS51272">
    <property type="entry name" value="SLH"/>
    <property type="match status" value="3"/>
</dbReference>
<feature type="domain" description="SLH" evidence="5">
    <location>
        <begin position="653"/>
        <end position="716"/>
    </location>
</feature>
<dbReference type="RefSeq" id="WP_014279194.1">
    <property type="nucleotide sequence ID" value="NC_016641.1"/>
</dbReference>
<keyword evidence="2" id="KW-0732">Signal</keyword>
<proteinExistence type="predicted"/>
<dbReference type="EMBL" id="CP003107">
    <property type="protein sequence ID" value="AET58457.1"/>
    <property type="molecule type" value="Genomic_DNA"/>
</dbReference>
<accession>G7VYC9</accession>
<feature type="domain" description="F5/8 type C" evidence="3">
    <location>
        <begin position="17"/>
        <end position="155"/>
    </location>
</feature>
<dbReference type="Gene3D" id="2.60.120.260">
    <property type="entry name" value="Galactose-binding domain-like"/>
    <property type="match status" value="1"/>
</dbReference>
<dbReference type="eggNOG" id="COG2866">
    <property type="taxonomic scope" value="Bacteria"/>
</dbReference>
<dbReference type="InterPro" id="IPR036116">
    <property type="entry name" value="FN3_sf"/>
</dbReference>
<dbReference type="InterPro" id="IPR003961">
    <property type="entry name" value="FN3_dom"/>
</dbReference>
<dbReference type="PROSITE" id="PS50022">
    <property type="entry name" value="FA58C_3"/>
    <property type="match status" value="1"/>
</dbReference>
<evidence type="ECO:0000313" key="6">
    <source>
        <dbReference type="EMBL" id="AET58457.1"/>
    </source>
</evidence>
<dbReference type="HOGENOM" id="CLU_359354_0_0_9"/>
<evidence type="ECO:0000313" key="7">
    <source>
        <dbReference type="Proteomes" id="UP000005876"/>
    </source>
</evidence>
<reference evidence="7" key="1">
    <citation type="submission" date="2011-11" db="EMBL/GenBank/DDBJ databases">
        <title>Complete sequence of Paenibacillus terrae HPL-003.</title>
        <authorList>
            <person name="Shin S.H."/>
            <person name="Kim S."/>
            <person name="Kim J.Y."/>
        </authorList>
    </citation>
    <scope>NUCLEOTIDE SEQUENCE [LARGE SCALE GENOMIC DNA]</scope>
    <source>
        <strain evidence="7">HPL-003</strain>
    </source>
</reference>
<dbReference type="SUPFAM" id="SSF49265">
    <property type="entry name" value="Fibronectin type III"/>
    <property type="match status" value="3"/>
</dbReference>
<dbReference type="Proteomes" id="UP000005876">
    <property type="component" value="Chromosome"/>
</dbReference>
<sequence>MIRRCISSLLVLFLIAGVTPVHAAATNLALNKTATASSLWDVAGTPASNAVDGNPRSEWGPATASGSPWLKVDLGSVTQFNSYMVQTLSDRYNSAITLETSNDDTTWTVLDTVSGNTGVIINKTLPRVVSARYVKVTINSWSFFPDITEFQLYNTTLDAPTDVAATASDEQVTLNWSSVLDATSYKVYQGTSPGIYDAVPVATVNGTTTTVTGLTNGTTYYFTVRSSNEHGDSSASKEVSAKPHINPPAAPGGLTATAGNGQVALSWNSVAGAVTYDVYKGTTLGSYESIPVATVSGATYTYTETGLTNGVTYFFVVKASNAGGSSDNSNEASATPQVPVPGVPVLLPATAGDSRVSLTWNPMIDSTGYKIFKSTTSGAYGSEETTVSGSVYSYDVTGLANGTTYYFVVQATNPAGDSAASNEVSETPKTVPSSPTDVTVTAGDKQAIISFNIPVENGGSPITRYEVTASPGNITAIGTASPITVTGLSNGTTYTFTVKAENGAGSSTASSVSKEVTPTTPSRNRDKSVTDTSSASSASSTSTISSTQTTSPTPAPTPEPAQPTVDVFKSSIVNVASSVKAIESKVAEAKQANVKIELADIKGHWAEKAIDTFVKLQFIKGYGDGQFKPNGNITRAEFAMLVSRVFDISVDADHSAPMSDISSHWAKEAIEKLASAGVIGGYGDGTFKPNQTISREEIVIILSRIVNLSSVNKDDSKGNFTDLSSASSYATNAIKDVAEAGIITGKSDGVFDPQGNATRAEALTIILNALSLHPQVKNLVGSLD</sequence>
<dbReference type="Pfam" id="PF00041">
    <property type="entry name" value="fn3"/>
    <property type="match status" value="3"/>
</dbReference>
<feature type="domain" description="Fibronectin type-III" evidence="4">
    <location>
        <begin position="250"/>
        <end position="339"/>
    </location>
</feature>
<dbReference type="InterPro" id="IPR051465">
    <property type="entry name" value="Cell_Envelope_Struct_Comp"/>
</dbReference>
<dbReference type="PROSITE" id="PS50853">
    <property type="entry name" value="FN3"/>
    <property type="match status" value="4"/>
</dbReference>
<feature type="region of interest" description="Disordered" evidence="1">
    <location>
        <begin position="416"/>
        <end position="438"/>
    </location>
</feature>
<feature type="compositionally biased region" description="Polar residues" evidence="1">
    <location>
        <begin position="504"/>
        <end position="522"/>
    </location>
</feature>
<feature type="domain" description="Fibronectin type-III" evidence="4">
    <location>
        <begin position="340"/>
        <end position="433"/>
    </location>
</feature>
<dbReference type="InterPro" id="IPR013783">
    <property type="entry name" value="Ig-like_fold"/>
</dbReference>
<reference evidence="6 7" key="3">
    <citation type="journal article" date="2012" name="J. Bacteriol.">
        <title>Genome Sequence of Paenibacillus terrae HPL-003, a Xylanase-Producing Bacterium Isolated from Soil Found in Forest Residue.</title>
        <authorList>
            <person name="Shin S.H."/>
            <person name="Kim S."/>
            <person name="Kim J.Y."/>
            <person name="Song H.Y."/>
            <person name="Cho S.J."/>
            <person name="Kim D.R."/>
            <person name="Lee K.I."/>
            <person name="Lim H.K."/>
            <person name="Park N.J."/>
            <person name="Hwang I.T."/>
            <person name="Yang K.S."/>
        </authorList>
    </citation>
    <scope>NUCLEOTIDE SEQUENCE [LARGE SCALE GENOMIC DNA]</scope>
    <source>
        <strain evidence="6 7">HPL-003</strain>
    </source>
</reference>
<dbReference type="SUPFAM" id="SSF49785">
    <property type="entry name" value="Galactose-binding domain-like"/>
    <property type="match status" value="1"/>
</dbReference>
<feature type="domain" description="SLH" evidence="5">
    <location>
        <begin position="717"/>
        <end position="780"/>
    </location>
</feature>
<dbReference type="AlphaFoldDB" id="G7VYC9"/>
<dbReference type="Pfam" id="PF00754">
    <property type="entry name" value="F5_F8_type_C"/>
    <property type="match status" value="1"/>
</dbReference>
<dbReference type="SMART" id="SM00060">
    <property type="entry name" value="FN3"/>
    <property type="match status" value="4"/>
</dbReference>
<evidence type="ECO:0000259" key="5">
    <source>
        <dbReference type="PROSITE" id="PS51272"/>
    </source>
</evidence>
<reference key="2">
    <citation type="submission" date="2011-11" db="EMBL/GenBank/DDBJ databases">
        <authorList>
            <person name="Shin S.H."/>
            <person name="Kim S."/>
            <person name="Kim J.Y."/>
        </authorList>
    </citation>
    <scope>NUCLEOTIDE SEQUENCE</scope>
    <source>
        <strain>HPL-003</strain>
    </source>
</reference>
<dbReference type="STRING" id="985665.HPL003_08470"/>
<dbReference type="KEGG" id="pta:HPL003_08470"/>
<evidence type="ECO:0000256" key="2">
    <source>
        <dbReference type="SAM" id="SignalP"/>
    </source>
</evidence>
<dbReference type="InterPro" id="IPR000421">
    <property type="entry name" value="FA58C"/>
</dbReference>